<feature type="transmembrane region" description="Helical" evidence="1">
    <location>
        <begin position="36"/>
        <end position="55"/>
    </location>
</feature>
<keyword evidence="3" id="KW-1185">Reference proteome</keyword>
<dbReference type="Proteomes" id="UP000031977">
    <property type="component" value="Unassembled WGS sequence"/>
</dbReference>
<comment type="caution">
    <text evidence="2">The sequence shown here is derived from an EMBL/GenBank/DDBJ whole genome shotgun (WGS) entry which is preliminary data.</text>
</comment>
<organism evidence="2 3">
    <name type="scientific">Vibrio mytili</name>
    <dbReference type="NCBI Taxonomy" id="50718"/>
    <lineage>
        <taxon>Bacteria</taxon>
        <taxon>Pseudomonadati</taxon>
        <taxon>Pseudomonadota</taxon>
        <taxon>Gammaproteobacteria</taxon>
        <taxon>Vibrionales</taxon>
        <taxon>Vibrionaceae</taxon>
        <taxon>Vibrio</taxon>
    </lineage>
</organism>
<reference evidence="2 3" key="1">
    <citation type="submission" date="2015-01" db="EMBL/GenBank/DDBJ databases">
        <title>Draft genome of Vibrio mytili type strain CAIM 528.</title>
        <authorList>
            <person name="Gonzalez-Castillo A."/>
            <person name="Gomez-Gil B."/>
            <person name="Enciso-Ibarra J."/>
        </authorList>
    </citation>
    <scope>NUCLEOTIDE SEQUENCE [LARGE SCALE GENOMIC DNA]</scope>
    <source>
        <strain evidence="2 3">CAIM 528</strain>
    </source>
</reference>
<keyword evidence="1" id="KW-1133">Transmembrane helix</keyword>
<dbReference type="RefSeq" id="WP_041154039.1">
    <property type="nucleotide sequence ID" value="NZ_CBCRVP010000011.1"/>
</dbReference>
<name>A0A0C3IC11_9VIBR</name>
<dbReference type="AlphaFoldDB" id="A0A0C3IC11"/>
<evidence type="ECO:0000313" key="2">
    <source>
        <dbReference type="EMBL" id="KIN12530.1"/>
    </source>
</evidence>
<accession>A0A0C3IC11</accession>
<evidence type="ECO:0000256" key="1">
    <source>
        <dbReference type="SAM" id="Phobius"/>
    </source>
</evidence>
<sequence length="59" mass="6138">MVSETHNKDRSNWAIGGGTLLGLGVGIIFVQYSALIFVGALIAGIGLGLIIAAFISRKH</sequence>
<protein>
    <submittedName>
        <fullName evidence="2">Uncharacterized protein</fullName>
    </submittedName>
</protein>
<gene>
    <name evidence="2" type="ORF">SU60_01800</name>
</gene>
<proteinExistence type="predicted"/>
<dbReference type="EMBL" id="JXOK01000004">
    <property type="protein sequence ID" value="KIN12530.1"/>
    <property type="molecule type" value="Genomic_DNA"/>
</dbReference>
<feature type="transmembrane region" description="Helical" evidence="1">
    <location>
        <begin position="12"/>
        <end position="30"/>
    </location>
</feature>
<evidence type="ECO:0000313" key="3">
    <source>
        <dbReference type="Proteomes" id="UP000031977"/>
    </source>
</evidence>
<keyword evidence="1" id="KW-0812">Transmembrane</keyword>
<keyword evidence="1" id="KW-0472">Membrane</keyword>